<dbReference type="EMBL" id="CP158373">
    <property type="protein sequence ID" value="XBY66491.1"/>
    <property type="molecule type" value="Genomic_DNA"/>
</dbReference>
<dbReference type="SUPFAM" id="SSF53474">
    <property type="entry name" value="alpha/beta-Hydrolases"/>
    <property type="match status" value="1"/>
</dbReference>
<dbReference type="PIRSF" id="PIRSF031982">
    <property type="entry name" value="UCP031982_abhydr"/>
    <property type="match status" value="1"/>
</dbReference>
<dbReference type="InterPro" id="IPR016986">
    <property type="entry name" value="UCP031982_abhydr"/>
</dbReference>
<keyword evidence="1" id="KW-0378">Hydrolase</keyword>
<gene>
    <name evidence="3" type="ORF">ABS648_12215</name>
</gene>
<organism evidence="3">
    <name type="scientific">Pseudomonas solani</name>
    <dbReference type="NCBI Taxonomy" id="2731552"/>
    <lineage>
        <taxon>Bacteria</taxon>
        <taxon>Pseudomonadati</taxon>
        <taxon>Pseudomonadota</taxon>
        <taxon>Gammaproteobacteria</taxon>
        <taxon>Pseudomonadales</taxon>
        <taxon>Pseudomonadaceae</taxon>
        <taxon>Pseudomonas</taxon>
    </lineage>
</organism>
<keyword evidence="2" id="KW-0732">Signal</keyword>
<dbReference type="InterPro" id="IPR029058">
    <property type="entry name" value="AB_hydrolase_fold"/>
</dbReference>
<dbReference type="Gene3D" id="3.40.50.1820">
    <property type="entry name" value="alpha/beta hydrolase"/>
    <property type="match status" value="1"/>
</dbReference>
<dbReference type="PANTHER" id="PTHR22946">
    <property type="entry name" value="DIENELACTONE HYDROLASE DOMAIN-CONTAINING PROTEIN-RELATED"/>
    <property type="match status" value="1"/>
</dbReference>
<dbReference type="Pfam" id="PF03403">
    <property type="entry name" value="PAF-AH_p_II"/>
    <property type="match status" value="1"/>
</dbReference>
<evidence type="ECO:0000256" key="1">
    <source>
        <dbReference type="ARBA" id="ARBA00022801"/>
    </source>
</evidence>
<sequence length="339" mass="36203">MSTMLVRLSAVLALASLLATLPAFGAQAVGVHRLVLTDPVDGQREMSAVAFYPASGEPTRTELGLYQVDAGMDAPIATGHFPLVLLSHGNGGSPLAHHDLATALARRGFVVLAVLHTGDNYKDQSRSGTLSNLYGRPLQLTAAIDAAEQDALLAGSLDTERVGVIGYSAGGETALILAGAQPEPERLRAYCRQWPDDDDACGHAGELISDRDDLEAIADSRVSALMLMAPLGLMFGRKELEPVQVPVLLYSGDDDRTLQLEQNAGALQRRLPNPPDFRLLPGAGHFVFMAPCSAEMDAMLPQLCQDAEGVDRVAIHRQLNAEAVRFFTQTLSDLQTSAR</sequence>
<evidence type="ECO:0008006" key="4">
    <source>
        <dbReference type="Google" id="ProtNLM"/>
    </source>
</evidence>
<dbReference type="PANTHER" id="PTHR22946:SF9">
    <property type="entry name" value="POLYKETIDE TRANSFERASE AF380"/>
    <property type="match status" value="1"/>
</dbReference>
<feature type="chain" id="PRO_5043750585" description="Dienelactone hydrolase" evidence="2">
    <location>
        <begin position="26"/>
        <end position="339"/>
    </location>
</feature>
<feature type="signal peptide" evidence="2">
    <location>
        <begin position="1"/>
        <end position="25"/>
    </location>
</feature>
<proteinExistence type="predicted"/>
<evidence type="ECO:0000313" key="3">
    <source>
        <dbReference type="EMBL" id="XBY66491.1"/>
    </source>
</evidence>
<name>A0AAU7Y9Q7_9PSED</name>
<reference evidence="3" key="1">
    <citation type="submission" date="2023-08" db="EMBL/GenBank/DDBJ databases">
        <title>Increased levels of nutrients transform a symbiont into a lethal pathobiont.</title>
        <authorList>
            <person name="Lachnit T."/>
            <person name="Ulrich L."/>
            <person name="Willmer F.M."/>
            <person name="Hasenbein T."/>
            <person name="Steiner L.X."/>
            <person name="Wolters M."/>
            <person name="Herbst E.M."/>
            <person name="Deines P."/>
        </authorList>
    </citation>
    <scope>NUCLEOTIDE SEQUENCE</scope>
    <source>
        <strain evidence="3">T3</strain>
    </source>
</reference>
<dbReference type="GO" id="GO:0052689">
    <property type="term" value="F:carboxylic ester hydrolase activity"/>
    <property type="evidence" value="ECO:0007669"/>
    <property type="project" value="UniProtKB-ARBA"/>
</dbReference>
<dbReference type="AlphaFoldDB" id="A0AAU7Y9Q7"/>
<evidence type="ECO:0000256" key="2">
    <source>
        <dbReference type="SAM" id="SignalP"/>
    </source>
</evidence>
<protein>
    <recommendedName>
        <fullName evidence="4">Dienelactone hydrolase</fullName>
    </recommendedName>
</protein>
<dbReference type="InterPro" id="IPR050261">
    <property type="entry name" value="FrsA_esterase"/>
</dbReference>
<accession>A0AAU7Y9Q7</accession>